<protein>
    <submittedName>
        <fullName evidence="1">Uncharacterized protein</fullName>
    </submittedName>
</protein>
<name>A0AAE2SEX4_9BACT</name>
<reference evidence="1" key="1">
    <citation type="submission" date="2021-01" db="EMBL/GenBank/DDBJ databases">
        <title>Modified the classification status of verrucomicrobia.</title>
        <authorList>
            <person name="Feng X."/>
        </authorList>
    </citation>
    <scope>NUCLEOTIDE SEQUENCE</scope>
    <source>
        <strain evidence="1">5K15</strain>
    </source>
</reference>
<dbReference type="AlphaFoldDB" id="A0AAE2SEX4"/>
<evidence type="ECO:0000313" key="1">
    <source>
        <dbReference type="EMBL" id="MBK1855737.1"/>
    </source>
</evidence>
<accession>A0AAE2SEX4</accession>
<evidence type="ECO:0000313" key="2">
    <source>
        <dbReference type="Proteomes" id="UP000634206"/>
    </source>
</evidence>
<gene>
    <name evidence="1" type="ORF">JIN83_12250</name>
</gene>
<sequence>MQAEEQGSIRLRIDAEGFQTRPADLSKLLHSTTQVMGRHLDRVDFEKMVVVRGRRGPAAMYRRNDQGEIVILLDSQGRQWSQYSYQWAHEFCHVLCGLRDDGTENDWFEETICELASLYCLRAMADDWKTQPPYPHWKIYATHLQNYAEQVMAQYPEIEQRNLAAYYRKHRFELRRNPKLRQHNGAMAVALLPLFERQPKHWDALRYLNVTAAKPGLSFRAYLSKWIKDAPPKHHALIERITTLYGEM</sequence>
<keyword evidence="2" id="KW-1185">Reference proteome</keyword>
<dbReference type="Proteomes" id="UP000634206">
    <property type="component" value="Unassembled WGS sequence"/>
</dbReference>
<dbReference type="RefSeq" id="WP_309490350.1">
    <property type="nucleotide sequence ID" value="NZ_JAENIG010000008.1"/>
</dbReference>
<proteinExistence type="predicted"/>
<organism evidence="1 2">
    <name type="scientific">Oceaniferula flava</name>
    <dbReference type="NCBI Taxonomy" id="2800421"/>
    <lineage>
        <taxon>Bacteria</taxon>
        <taxon>Pseudomonadati</taxon>
        <taxon>Verrucomicrobiota</taxon>
        <taxon>Verrucomicrobiia</taxon>
        <taxon>Verrucomicrobiales</taxon>
        <taxon>Verrucomicrobiaceae</taxon>
        <taxon>Oceaniferula</taxon>
    </lineage>
</organism>
<comment type="caution">
    <text evidence="1">The sequence shown here is derived from an EMBL/GenBank/DDBJ whole genome shotgun (WGS) entry which is preliminary data.</text>
</comment>
<dbReference type="EMBL" id="JAENIG010000008">
    <property type="protein sequence ID" value="MBK1855737.1"/>
    <property type="molecule type" value="Genomic_DNA"/>
</dbReference>